<dbReference type="Proteomes" id="UP000295008">
    <property type="component" value="Unassembled WGS sequence"/>
</dbReference>
<dbReference type="InterPro" id="IPR001932">
    <property type="entry name" value="PPM-type_phosphatase-like_dom"/>
</dbReference>
<dbReference type="Pfam" id="PF07228">
    <property type="entry name" value="SpoIIE"/>
    <property type="match status" value="1"/>
</dbReference>
<reference evidence="2 3" key="1">
    <citation type="submission" date="2019-03" db="EMBL/GenBank/DDBJ databases">
        <title>Genomic Encyclopedia of Type Strains, Phase IV (KMG-IV): sequencing the most valuable type-strain genomes for metagenomic binning, comparative biology and taxonomic classification.</title>
        <authorList>
            <person name="Goeker M."/>
        </authorList>
    </citation>
    <scope>NUCLEOTIDE SEQUENCE [LARGE SCALE GENOMIC DNA]</scope>
    <source>
        <strain evidence="2 3">LX-B</strain>
    </source>
</reference>
<dbReference type="PANTHER" id="PTHR35801">
    <property type="entry name" value="PHOSPHOSERINE PHOSPHATASE RSBX"/>
    <property type="match status" value="1"/>
</dbReference>
<dbReference type="AlphaFoldDB" id="A0A4R1R1M2"/>
<evidence type="ECO:0000313" key="2">
    <source>
        <dbReference type="EMBL" id="TCL59224.1"/>
    </source>
</evidence>
<dbReference type="Gene3D" id="3.60.40.10">
    <property type="entry name" value="PPM-type phosphatase domain"/>
    <property type="match status" value="1"/>
</dbReference>
<evidence type="ECO:0000313" key="3">
    <source>
        <dbReference type="Proteomes" id="UP000295008"/>
    </source>
</evidence>
<accession>A0A4R1R1M2</accession>
<protein>
    <submittedName>
        <fullName evidence="2">Stage II sporulation protein E</fullName>
    </submittedName>
</protein>
<organism evidence="2 3">
    <name type="scientific">Hydrogenispora ethanolica</name>
    <dbReference type="NCBI Taxonomy" id="1082276"/>
    <lineage>
        <taxon>Bacteria</taxon>
        <taxon>Bacillati</taxon>
        <taxon>Bacillota</taxon>
        <taxon>Hydrogenispora</taxon>
    </lineage>
</organism>
<gene>
    <name evidence="2" type="ORF">EDC14_10393</name>
</gene>
<name>A0A4R1R1M2_HYDET</name>
<dbReference type="SUPFAM" id="SSF81606">
    <property type="entry name" value="PP2C-like"/>
    <property type="match status" value="1"/>
</dbReference>
<dbReference type="EMBL" id="SLUN01000039">
    <property type="protein sequence ID" value="TCL59224.1"/>
    <property type="molecule type" value="Genomic_DNA"/>
</dbReference>
<dbReference type="InterPro" id="IPR039248">
    <property type="entry name" value="Ptase_RsbX"/>
</dbReference>
<keyword evidence="3" id="KW-1185">Reference proteome</keyword>
<dbReference type="OrthoDB" id="1090916at2"/>
<comment type="caution">
    <text evidence="2">The sequence shown here is derived from an EMBL/GenBank/DDBJ whole genome shotgun (WGS) entry which is preliminary data.</text>
</comment>
<sequence length="385" mass="42042">MSMYIDTGWASLNKHGEELCGDNVELVRTEDSVMAVLADGLGSGVKANILSKMTAKIIATMLEKGASLEEVVDTVSKTLPVCQKRNIAYSTFTIVQVKQSGETYIVEFDNPRVFYFREGDLVKTDARESEVCGKRIKETHLWLQPGDVLVVVSDGIIHAGVGEVLNLGWQWDNVAEYLQQIALVKEGDDAPRLSRWLLDACDQLYAGKPGDDATVLSLLIRRPRLATVAVGPPKNREDDPVLVREILAAPGKKVICGGTTGTIVARALGREIEADLEHFNPALPPTGRLEGIDLVTEGIITLSKVAEYLKTIHASKDLPQGFNGAVDLAKVLLESDEIRFLVGRAINPAHQNPSLPIHFGLKMQMVAEITEILKGLGKQVEVQYL</sequence>
<dbReference type="RefSeq" id="WP_132016555.1">
    <property type="nucleotide sequence ID" value="NZ_SLUN01000039.1"/>
</dbReference>
<dbReference type="PANTHER" id="PTHR35801:SF1">
    <property type="entry name" value="PHOSPHOSERINE PHOSPHATASE RSBX"/>
    <property type="match status" value="1"/>
</dbReference>
<proteinExistence type="predicted"/>
<evidence type="ECO:0000259" key="1">
    <source>
        <dbReference type="SMART" id="SM00331"/>
    </source>
</evidence>
<dbReference type="InterPro" id="IPR036457">
    <property type="entry name" value="PPM-type-like_dom_sf"/>
</dbReference>
<feature type="domain" description="PPM-type phosphatase" evidence="1">
    <location>
        <begin position="4"/>
        <end position="222"/>
    </location>
</feature>
<dbReference type="SMART" id="SM00331">
    <property type="entry name" value="PP2C_SIG"/>
    <property type="match status" value="1"/>
</dbReference>